<proteinExistence type="predicted"/>
<evidence type="ECO:0000313" key="2">
    <source>
        <dbReference type="Proteomes" id="UP001320706"/>
    </source>
</evidence>
<name>A0ACC3SED1_9PEZI</name>
<organism evidence="1 2">
    <name type="scientific">Zalaria obscura</name>
    <dbReference type="NCBI Taxonomy" id="2024903"/>
    <lineage>
        <taxon>Eukaryota</taxon>
        <taxon>Fungi</taxon>
        <taxon>Dikarya</taxon>
        <taxon>Ascomycota</taxon>
        <taxon>Pezizomycotina</taxon>
        <taxon>Dothideomycetes</taxon>
        <taxon>Dothideomycetidae</taxon>
        <taxon>Dothideales</taxon>
        <taxon>Zalariaceae</taxon>
        <taxon>Zalaria</taxon>
    </lineage>
</organism>
<evidence type="ECO:0000313" key="1">
    <source>
        <dbReference type="EMBL" id="KAK8204614.1"/>
    </source>
</evidence>
<protein>
    <submittedName>
        <fullName evidence="1">Uncharacterized protein</fullName>
    </submittedName>
</protein>
<keyword evidence="2" id="KW-1185">Reference proteome</keyword>
<dbReference type="Proteomes" id="UP001320706">
    <property type="component" value="Unassembled WGS sequence"/>
</dbReference>
<accession>A0ACC3SED1</accession>
<reference evidence="1" key="1">
    <citation type="submission" date="2024-02" db="EMBL/GenBank/DDBJ databases">
        <title>Metagenome Assembled Genome of Zalaria obscura JY119.</title>
        <authorList>
            <person name="Vighnesh L."/>
            <person name="Jagadeeshwari U."/>
            <person name="Venkata Ramana C."/>
            <person name="Sasikala C."/>
        </authorList>
    </citation>
    <scope>NUCLEOTIDE SEQUENCE</scope>
    <source>
        <strain evidence="1">JY119</strain>
    </source>
</reference>
<comment type="caution">
    <text evidence="1">The sequence shown here is derived from an EMBL/GenBank/DDBJ whole genome shotgun (WGS) entry which is preliminary data.</text>
</comment>
<sequence length="267" mass="29920">MDRPLIIGHGRSSSTSQTTTPTKATPVSLVTVKVEYATGALKQVCKVPEDRLSARSELAAGILHDLDYTEVGKTRVKTLILSAGDFTALDALEHVLKGIGAVPRSVAFNVRMPKLEALVDVTHAALVLKVSPEPKNLRYGLLNYVSNHANPVILIERLWTLFRTLDNNMYRRCLNCVGQLCFEGKYNEGQVMEYLSHREEIVHDLGKTLKYLRRQAKAAGIEQKQAARQGKKKQAEEKREQHSFELQNGLRTITEEERERLMGTGNK</sequence>
<dbReference type="EMBL" id="JAMKPW020000026">
    <property type="protein sequence ID" value="KAK8204614.1"/>
    <property type="molecule type" value="Genomic_DNA"/>
</dbReference>
<gene>
    <name evidence="1" type="ORF">M8818_005053</name>
</gene>